<dbReference type="Pfam" id="PF00106">
    <property type="entry name" value="adh_short"/>
    <property type="match status" value="1"/>
</dbReference>
<proteinExistence type="inferred from homology"/>
<protein>
    <submittedName>
        <fullName evidence="3">Uncharacterized protein</fullName>
    </submittedName>
</protein>
<evidence type="ECO:0000256" key="1">
    <source>
        <dbReference type="ARBA" id="ARBA00006484"/>
    </source>
</evidence>
<organism evidence="3 4">
    <name type="scientific">Elasticomyces elasticus</name>
    <dbReference type="NCBI Taxonomy" id="574655"/>
    <lineage>
        <taxon>Eukaryota</taxon>
        <taxon>Fungi</taxon>
        <taxon>Dikarya</taxon>
        <taxon>Ascomycota</taxon>
        <taxon>Pezizomycotina</taxon>
        <taxon>Dothideomycetes</taxon>
        <taxon>Dothideomycetidae</taxon>
        <taxon>Mycosphaerellales</taxon>
        <taxon>Teratosphaeriaceae</taxon>
        <taxon>Elasticomyces</taxon>
    </lineage>
</organism>
<dbReference type="Gene3D" id="3.40.50.720">
    <property type="entry name" value="NAD(P)-binding Rossmann-like Domain"/>
    <property type="match status" value="1"/>
</dbReference>
<keyword evidence="2" id="KW-0560">Oxidoreductase</keyword>
<dbReference type="SUPFAM" id="SSF51735">
    <property type="entry name" value="NAD(P)-binding Rossmann-fold domains"/>
    <property type="match status" value="1"/>
</dbReference>
<dbReference type="PRINTS" id="PR00081">
    <property type="entry name" value="GDHRDH"/>
</dbReference>
<dbReference type="Proteomes" id="UP001310594">
    <property type="component" value="Unassembled WGS sequence"/>
</dbReference>
<accession>A0AAN7VSS7</accession>
<comment type="similarity">
    <text evidence="1">Belongs to the short-chain dehydrogenases/reductases (SDR) family.</text>
</comment>
<dbReference type="GO" id="GO:0016614">
    <property type="term" value="F:oxidoreductase activity, acting on CH-OH group of donors"/>
    <property type="evidence" value="ECO:0007669"/>
    <property type="project" value="UniProtKB-ARBA"/>
</dbReference>
<name>A0AAN7VSS7_9PEZI</name>
<comment type="caution">
    <text evidence="3">The sequence shown here is derived from an EMBL/GenBank/DDBJ whole genome shotgun (WGS) entry which is preliminary data.</text>
</comment>
<reference evidence="3" key="1">
    <citation type="submission" date="2023-08" db="EMBL/GenBank/DDBJ databases">
        <title>Black Yeasts Isolated from many extreme environments.</title>
        <authorList>
            <person name="Coleine C."/>
            <person name="Stajich J.E."/>
            <person name="Selbmann L."/>
        </authorList>
    </citation>
    <scope>NUCLEOTIDE SEQUENCE</scope>
    <source>
        <strain evidence="3">CCFEE 5810</strain>
    </source>
</reference>
<dbReference type="PANTHER" id="PTHR48107">
    <property type="entry name" value="NADPH-DEPENDENT ALDEHYDE REDUCTASE-LIKE PROTEIN, CHLOROPLASTIC-RELATED"/>
    <property type="match status" value="1"/>
</dbReference>
<evidence type="ECO:0000313" key="4">
    <source>
        <dbReference type="Proteomes" id="UP001310594"/>
    </source>
</evidence>
<sequence length="169" mass="18061">MAETIKAPLKGKVALITGASRGIGAGIARVFAKNGCSHIAITYLASKDKAEEVLAGIRKEYPSIKTHAFQADVYDEDGGPKLVDQTLKGLGVDRIDIVVANAAPLDQKNWKPIAELDYDTWRREMTGLVWGPVSLARSAITHMPKGGRIIMISSLSSKASATGLSELTE</sequence>
<dbReference type="EMBL" id="JAVRQU010000021">
    <property type="protein sequence ID" value="KAK5691632.1"/>
    <property type="molecule type" value="Genomic_DNA"/>
</dbReference>
<evidence type="ECO:0000256" key="2">
    <source>
        <dbReference type="ARBA" id="ARBA00023002"/>
    </source>
</evidence>
<dbReference type="AlphaFoldDB" id="A0AAN7VSS7"/>
<evidence type="ECO:0000313" key="3">
    <source>
        <dbReference type="EMBL" id="KAK5691632.1"/>
    </source>
</evidence>
<gene>
    <name evidence="3" type="ORF">LTR97_011629</name>
</gene>
<dbReference type="InterPro" id="IPR002347">
    <property type="entry name" value="SDR_fam"/>
</dbReference>
<dbReference type="InterPro" id="IPR036291">
    <property type="entry name" value="NAD(P)-bd_dom_sf"/>
</dbReference>